<dbReference type="EMBL" id="CAJJDN010000009">
    <property type="protein sequence ID" value="CAD8055042.1"/>
    <property type="molecule type" value="Genomic_DNA"/>
</dbReference>
<comment type="caution">
    <text evidence="1">The sequence shown here is derived from an EMBL/GenBank/DDBJ whole genome shotgun (WGS) entry which is preliminary data.</text>
</comment>
<protein>
    <recommendedName>
        <fullName evidence="3">Tetratricopeptide repeat protein</fullName>
    </recommendedName>
</protein>
<evidence type="ECO:0000313" key="2">
    <source>
        <dbReference type="Proteomes" id="UP000692954"/>
    </source>
</evidence>
<dbReference type="Proteomes" id="UP000692954">
    <property type="component" value="Unassembled WGS sequence"/>
</dbReference>
<dbReference type="SMART" id="SM00028">
    <property type="entry name" value="TPR"/>
    <property type="match status" value="1"/>
</dbReference>
<dbReference type="InterPro" id="IPR019734">
    <property type="entry name" value="TPR_rpt"/>
</dbReference>
<name>A0A8S1KPK4_9CILI</name>
<proteinExistence type="predicted"/>
<dbReference type="AlphaFoldDB" id="A0A8S1KPK4"/>
<evidence type="ECO:0000313" key="1">
    <source>
        <dbReference type="EMBL" id="CAD8055042.1"/>
    </source>
</evidence>
<evidence type="ECO:0008006" key="3">
    <source>
        <dbReference type="Google" id="ProtNLM"/>
    </source>
</evidence>
<accession>A0A8S1KPK4</accession>
<gene>
    <name evidence="1" type="ORF">PSON_ATCC_30995.1.T0090017</name>
</gene>
<organism evidence="1 2">
    <name type="scientific">Paramecium sonneborni</name>
    <dbReference type="NCBI Taxonomy" id="65129"/>
    <lineage>
        <taxon>Eukaryota</taxon>
        <taxon>Sar</taxon>
        <taxon>Alveolata</taxon>
        <taxon>Ciliophora</taxon>
        <taxon>Intramacronucleata</taxon>
        <taxon>Oligohymenophorea</taxon>
        <taxon>Peniculida</taxon>
        <taxon>Parameciidae</taxon>
        <taxon>Paramecium</taxon>
    </lineage>
</organism>
<reference evidence="1" key="1">
    <citation type="submission" date="2021-01" db="EMBL/GenBank/DDBJ databases">
        <authorList>
            <consortium name="Genoscope - CEA"/>
            <person name="William W."/>
        </authorList>
    </citation>
    <scope>NUCLEOTIDE SEQUENCE</scope>
</reference>
<dbReference type="OrthoDB" id="19588at2759"/>
<sequence>MSKEFKHFSKAGLNFFTLNQANLFMLNGQMKQQKYTLKCSNIIFLQSININGIEEFDEAINCADIILNINTQHYQSFAQKAQSLMKLGKFNEAIIQIEKALSIKQKDQKLIIIKGKKYFKGIILKQICNFHAAIKWLTLADNDQQSKTLIEKLQTLTMMMSNIKQLFNLQNNFQLKSFTLLSNWLLSM</sequence>
<keyword evidence="2" id="KW-1185">Reference proteome</keyword>